<evidence type="ECO:0000313" key="1">
    <source>
        <dbReference type="EMBL" id="KAL1799120.1"/>
    </source>
</evidence>
<dbReference type="EMBL" id="JBHGVX010000002">
    <property type="protein sequence ID" value="KAL1799120.1"/>
    <property type="molecule type" value="Genomic_DNA"/>
</dbReference>
<accession>A0ABR3US26</accession>
<sequence length="530" mass="60239">MALALPPIDMSTAKSSPLESIPPEILTMILEESLTLTKNEGCMKEHAPASKLPRGYGFLPRIQPQVLRLNKSIHAFASEILDRSNRWIIFNMDCADLLIARVTASTGMIIVDPESAQALPTGMMHVRVKLYTHASVYAKALSSRWPAALPKRQILLVPASNIDSFLNELRGTELSHAVRVMPGKTFQGLSCRQKKRAVIGVHGLSICIHVSPNYPANLIGATLEKFRILHGPLNVVSIVGAPDEQQARLIETSITARRDAVRESTFSEALMHVVQLFHHAERRSKDRDTQSASSLYDQAREIIRNNRLLDRTPWAGYITEARLNESRFELLIMSACTTNWMVHNIIHDGCWRFKTATEAQLVHVTQSTEWLLNLDGPKPEFKAYLLLLSGLHIIFSCRITGQQSPTADALAHGMDLINMTQFFVTHMSRKEALDFRVAYKMNRRIDSLEPKSATAAIAHVVKCYKKWFSKNLRPIKWRVHESFVSQPLRNRGMLERLWKMPSQPNRKLDRYRVIDTFEVEEGTEREYYLL</sequence>
<gene>
    <name evidence="1" type="ORF">ACET3X_003157</name>
</gene>
<protein>
    <submittedName>
        <fullName evidence="1">Uncharacterized protein</fullName>
    </submittedName>
</protein>
<proteinExistence type="predicted"/>
<reference evidence="1 2" key="1">
    <citation type="submission" date="2024-09" db="EMBL/GenBank/DDBJ databases">
        <title>T2T genomes of carrot and Alternaria dauci and their utility for understanding host-pathogen interaction during carrot leaf blight disease.</title>
        <authorList>
            <person name="Liu W."/>
            <person name="Xu S."/>
            <person name="Ou C."/>
            <person name="Liu X."/>
            <person name="Zhuang F."/>
            <person name="Deng X.W."/>
        </authorList>
    </citation>
    <scope>NUCLEOTIDE SEQUENCE [LARGE SCALE GENOMIC DNA]</scope>
    <source>
        <strain evidence="1 2">A2016</strain>
    </source>
</reference>
<dbReference type="GeneID" id="96083479"/>
<name>A0ABR3US26_9PLEO</name>
<organism evidence="1 2">
    <name type="scientific">Alternaria dauci</name>
    <dbReference type="NCBI Taxonomy" id="48095"/>
    <lineage>
        <taxon>Eukaryota</taxon>
        <taxon>Fungi</taxon>
        <taxon>Dikarya</taxon>
        <taxon>Ascomycota</taxon>
        <taxon>Pezizomycotina</taxon>
        <taxon>Dothideomycetes</taxon>
        <taxon>Pleosporomycetidae</taxon>
        <taxon>Pleosporales</taxon>
        <taxon>Pleosporineae</taxon>
        <taxon>Pleosporaceae</taxon>
        <taxon>Alternaria</taxon>
        <taxon>Alternaria sect. Porri</taxon>
    </lineage>
</organism>
<comment type="caution">
    <text evidence="1">The sequence shown here is derived from an EMBL/GenBank/DDBJ whole genome shotgun (WGS) entry which is preliminary data.</text>
</comment>
<evidence type="ECO:0000313" key="2">
    <source>
        <dbReference type="Proteomes" id="UP001578633"/>
    </source>
</evidence>
<dbReference type="Proteomes" id="UP001578633">
    <property type="component" value="Chromosome 2"/>
</dbReference>
<dbReference type="RefSeq" id="XP_069309704.1">
    <property type="nucleotide sequence ID" value="XM_069448401.1"/>
</dbReference>
<keyword evidence="2" id="KW-1185">Reference proteome</keyword>